<evidence type="ECO:0000256" key="1">
    <source>
        <dbReference type="ARBA" id="ARBA00004141"/>
    </source>
</evidence>
<evidence type="ECO:0000256" key="2">
    <source>
        <dbReference type="ARBA" id="ARBA00022692"/>
    </source>
</evidence>
<dbReference type="Pfam" id="PF03151">
    <property type="entry name" value="TPT"/>
    <property type="match status" value="1"/>
</dbReference>
<gene>
    <name evidence="8" type="ORF">B456_004G000900</name>
</gene>
<keyword evidence="3 6" id="KW-1133">Transmembrane helix</keyword>
<feature type="transmembrane region" description="Helical" evidence="6">
    <location>
        <begin position="74"/>
        <end position="93"/>
    </location>
</feature>
<dbReference type="AlphaFoldDB" id="A0A0D2RR37"/>
<feature type="transmembrane region" description="Helical" evidence="6">
    <location>
        <begin position="309"/>
        <end position="328"/>
    </location>
</feature>
<evidence type="ECO:0000256" key="5">
    <source>
        <dbReference type="SAM" id="MobiDB-lite"/>
    </source>
</evidence>
<evidence type="ECO:0000256" key="6">
    <source>
        <dbReference type="SAM" id="Phobius"/>
    </source>
</evidence>
<name>A0A0D2RR37_GOSRA</name>
<feature type="transmembrane region" description="Helical" evidence="6">
    <location>
        <begin position="253"/>
        <end position="275"/>
    </location>
</feature>
<evidence type="ECO:0000313" key="8">
    <source>
        <dbReference type="EMBL" id="KJB21555.1"/>
    </source>
</evidence>
<feature type="transmembrane region" description="Helical" evidence="6">
    <location>
        <begin position="282"/>
        <end position="303"/>
    </location>
</feature>
<keyword evidence="9" id="KW-1185">Reference proteome</keyword>
<feature type="region of interest" description="Disordered" evidence="5">
    <location>
        <begin position="342"/>
        <end position="385"/>
    </location>
</feature>
<dbReference type="SUPFAM" id="SSF103481">
    <property type="entry name" value="Multidrug resistance efflux transporter EmrE"/>
    <property type="match status" value="2"/>
</dbReference>
<evidence type="ECO:0000256" key="3">
    <source>
        <dbReference type="ARBA" id="ARBA00022989"/>
    </source>
</evidence>
<feature type="transmembrane region" description="Helical" evidence="6">
    <location>
        <begin position="185"/>
        <end position="204"/>
    </location>
</feature>
<reference evidence="8 9" key="1">
    <citation type="journal article" date="2012" name="Nature">
        <title>Repeated polyploidization of Gossypium genomes and the evolution of spinnable cotton fibres.</title>
        <authorList>
            <person name="Paterson A.H."/>
            <person name="Wendel J.F."/>
            <person name="Gundlach H."/>
            <person name="Guo H."/>
            <person name="Jenkins J."/>
            <person name="Jin D."/>
            <person name="Llewellyn D."/>
            <person name="Showmaker K.C."/>
            <person name="Shu S."/>
            <person name="Udall J."/>
            <person name="Yoo M.J."/>
            <person name="Byers R."/>
            <person name="Chen W."/>
            <person name="Doron-Faigenboim A."/>
            <person name="Duke M.V."/>
            <person name="Gong L."/>
            <person name="Grimwood J."/>
            <person name="Grover C."/>
            <person name="Grupp K."/>
            <person name="Hu G."/>
            <person name="Lee T.H."/>
            <person name="Li J."/>
            <person name="Lin L."/>
            <person name="Liu T."/>
            <person name="Marler B.S."/>
            <person name="Page J.T."/>
            <person name="Roberts A.W."/>
            <person name="Romanel E."/>
            <person name="Sanders W.S."/>
            <person name="Szadkowski E."/>
            <person name="Tan X."/>
            <person name="Tang H."/>
            <person name="Xu C."/>
            <person name="Wang J."/>
            <person name="Wang Z."/>
            <person name="Zhang D."/>
            <person name="Zhang L."/>
            <person name="Ashrafi H."/>
            <person name="Bedon F."/>
            <person name="Bowers J.E."/>
            <person name="Brubaker C.L."/>
            <person name="Chee P.W."/>
            <person name="Das S."/>
            <person name="Gingle A.R."/>
            <person name="Haigler C.H."/>
            <person name="Harker D."/>
            <person name="Hoffmann L.V."/>
            <person name="Hovav R."/>
            <person name="Jones D.C."/>
            <person name="Lemke C."/>
            <person name="Mansoor S."/>
            <person name="ur Rahman M."/>
            <person name="Rainville L.N."/>
            <person name="Rambani A."/>
            <person name="Reddy U.K."/>
            <person name="Rong J.K."/>
            <person name="Saranga Y."/>
            <person name="Scheffler B.E."/>
            <person name="Scheffler J.A."/>
            <person name="Stelly D.M."/>
            <person name="Triplett B.A."/>
            <person name="Van Deynze A."/>
            <person name="Vaslin M.F."/>
            <person name="Waghmare V.N."/>
            <person name="Walford S.A."/>
            <person name="Wright R.J."/>
            <person name="Zaki E.A."/>
            <person name="Zhang T."/>
            <person name="Dennis E.S."/>
            <person name="Mayer K.F."/>
            <person name="Peterson D.G."/>
            <person name="Rokhsar D.S."/>
            <person name="Wang X."/>
            <person name="Schmutz J."/>
        </authorList>
    </citation>
    <scope>NUCLEOTIDE SEQUENCE [LARGE SCALE GENOMIC DNA]</scope>
</reference>
<keyword evidence="2 6" id="KW-0812">Transmembrane</keyword>
<dbReference type="eggNOG" id="KOG1441">
    <property type="taxonomic scope" value="Eukaryota"/>
</dbReference>
<dbReference type="InterPro" id="IPR050186">
    <property type="entry name" value="TPT_transporter"/>
</dbReference>
<accession>A0A0D2RR37</accession>
<feature type="transmembrane region" description="Helical" evidence="6">
    <location>
        <begin position="151"/>
        <end position="173"/>
    </location>
</feature>
<evidence type="ECO:0000313" key="9">
    <source>
        <dbReference type="Proteomes" id="UP000032304"/>
    </source>
</evidence>
<dbReference type="PANTHER" id="PTHR11132">
    <property type="entry name" value="SOLUTE CARRIER FAMILY 35"/>
    <property type="match status" value="1"/>
</dbReference>
<dbReference type="InterPro" id="IPR004853">
    <property type="entry name" value="Sugar_P_trans_dom"/>
</dbReference>
<feature type="domain" description="Sugar phosphate transporter" evidence="7">
    <location>
        <begin position="22"/>
        <end position="326"/>
    </location>
</feature>
<feature type="transmembrane region" description="Helical" evidence="6">
    <location>
        <begin position="12"/>
        <end position="33"/>
    </location>
</feature>
<dbReference type="InterPro" id="IPR037185">
    <property type="entry name" value="EmrE-like"/>
</dbReference>
<keyword evidence="4 6" id="KW-0472">Membrane</keyword>
<sequence length="385" mass="42410">MSENREFQLGTIGALSLSVVSSVSIVICNKALISTLGFTFATTLTSWHLLVTFCSLHVALWMKLFEHKPFDARAVMGFGILNGISIGLLNLSLGFNSVGFYQMTKLAIIPCTVLLETLFFRKKFSRNIQLSLAILLLGVGIATVTDLQLNILGSILSLLAVVTTCIAQIMTNTIQKKFKVSSTQLLYQSCPYQALTLFIIGPFLDGLLTNKNVFAFKYTPQVLVRIRSPPPQWVKRNISSTVFLLDFFNVQSLLQFFIVLSCLISVSVNFSTFLVIGKTSPVTYQVLGHLKTCLVLAFGYVLLHDPFSWRNILGILIAVVGMVIYSYYCTVESQQQKASEVSPQLPQVKESESDPLISVDNGSGMLSDGVGPKAPVWNTNKDLHA</sequence>
<dbReference type="EMBL" id="CM001743">
    <property type="protein sequence ID" value="KJB21555.1"/>
    <property type="molecule type" value="Genomic_DNA"/>
</dbReference>
<evidence type="ECO:0000259" key="7">
    <source>
        <dbReference type="Pfam" id="PF03151"/>
    </source>
</evidence>
<feature type="transmembrane region" description="Helical" evidence="6">
    <location>
        <begin position="127"/>
        <end position="145"/>
    </location>
</feature>
<comment type="subcellular location">
    <subcellularLocation>
        <location evidence="1">Membrane</location>
        <topology evidence="1">Multi-pass membrane protein</topology>
    </subcellularLocation>
</comment>
<feature type="transmembrane region" description="Helical" evidence="6">
    <location>
        <begin position="99"/>
        <end position="120"/>
    </location>
</feature>
<dbReference type="Gramene" id="KJB21555">
    <property type="protein sequence ID" value="KJB21555"/>
    <property type="gene ID" value="B456_004G000900"/>
</dbReference>
<protein>
    <recommendedName>
        <fullName evidence="7">Sugar phosphate transporter domain-containing protein</fullName>
    </recommendedName>
</protein>
<feature type="transmembrane region" description="Helical" evidence="6">
    <location>
        <begin position="45"/>
        <end position="62"/>
    </location>
</feature>
<proteinExistence type="predicted"/>
<evidence type="ECO:0000256" key="4">
    <source>
        <dbReference type="ARBA" id="ARBA00023136"/>
    </source>
</evidence>
<dbReference type="Proteomes" id="UP000032304">
    <property type="component" value="Chromosome 4"/>
</dbReference>
<dbReference type="GO" id="GO:0016020">
    <property type="term" value="C:membrane"/>
    <property type="evidence" value="ECO:0007669"/>
    <property type="project" value="UniProtKB-SubCell"/>
</dbReference>
<organism evidence="8 9">
    <name type="scientific">Gossypium raimondii</name>
    <name type="common">Peruvian cotton</name>
    <name type="synonym">Gossypium klotzschianum subsp. raimondii</name>
    <dbReference type="NCBI Taxonomy" id="29730"/>
    <lineage>
        <taxon>Eukaryota</taxon>
        <taxon>Viridiplantae</taxon>
        <taxon>Streptophyta</taxon>
        <taxon>Embryophyta</taxon>
        <taxon>Tracheophyta</taxon>
        <taxon>Spermatophyta</taxon>
        <taxon>Magnoliopsida</taxon>
        <taxon>eudicotyledons</taxon>
        <taxon>Gunneridae</taxon>
        <taxon>Pentapetalae</taxon>
        <taxon>rosids</taxon>
        <taxon>malvids</taxon>
        <taxon>Malvales</taxon>
        <taxon>Malvaceae</taxon>
        <taxon>Malvoideae</taxon>
        <taxon>Gossypium</taxon>
    </lineage>
</organism>